<evidence type="ECO:0000256" key="3">
    <source>
        <dbReference type="ARBA" id="ARBA00009528"/>
    </source>
</evidence>
<evidence type="ECO:0000313" key="11">
    <source>
        <dbReference type="EMBL" id="WNG46189.1"/>
    </source>
</evidence>
<feature type="binding site" evidence="8">
    <location>
        <position position="295"/>
    </location>
    <ligand>
        <name>Mn(2+)</name>
        <dbReference type="ChEBI" id="CHEBI:29035"/>
        <label>2</label>
    </ligand>
</feature>
<dbReference type="InterPro" id="IPR023042">
    <property type="entry name" value="Peptidase_M17_leu_NH2_pept"/>
</dbReference>
<evidence type="ECO:0000256" key="9">
    <source>
        <dbReference type="SAM" id="MobiDB-lite"/>
    </source>
</evidence>
<dbReference type="HAMAP" id="MF_00181">
    <property type="entry name" value="Cytosol_peptidase_M17"/>
    <property type="match status" value="1"/>
</dbReference>
<dbReference type="Pfam" id="PF02789">
    <property type="entry name" value="Peptidase_M17_N"/>
    <property type="match status" value="1"/>
</dbReference>
<comment type="catalytic activity">
    <reaction evidence="1 8">
        <text>Release of an N-terminal amino acid, Xaa-|-Yaa-, in which Xaa is preferably Leu, but may be other amino acids including Pro although not Arg or Lys, and Yaa may be Pro. Amino acid amides and methyl esters are also readily hydrolyzed, but rates on arylamides are exceedingly low.</text>
        <dbReference type="EC" id="3.4.11.1"/>
    </reaction>
</comment>
<feature type="region of interest" description="Disordered" evidence="9">
    <location>
        <begin position="504"/>
        <end position="527"/>
    </location>
</feature>
<dbReference type="PANTHER" id="PTHR11963:SF23">
    <property type="entry name" value="CYTOSOL AMINOPEPTIDASE"/>
    <property type="match status" value="1"/>
</dbReference>
<evidence type="ECO:0000256" key="5">
    <source>
        <dbReference type="ARBA" id="ARBA00022670"/>
    </source>
</evidence>
<dbReference type="InterPro" id="IPR011356">
    <property type="entry name" value="Leucine_aapep/pepB"/>
</dbReference>
<feature type="active site" evidence="8">
    <location>
        <position position="358"/>
    </location>
</feature>
<feature type="binding site" evidence="8">
    <location>
        <position position="356"/>
    </location>
    <ligand>
        <name>Mn(2+)</name>
        <dbReference type="ChEBI" id="CHEBI:29035"/>
        <label>1</label>
    </ligand>
</feature>
<accession>A0ABY9WSP1</accession>
<keyword evidence="12" id="KW-1185">Reference proteome</keyword>
<keyword evidence="7 8" id="KW-0464">Manganese</keyword>
<dbReference type="NCBIfam" id="NF002083">
    <property type="entry name" value="PRK00913.3-5"/>
    <property type="match status" value="1"/>
</dbReference>
<dbReference type="EC" id="3.4.11.1" evidence="8"/>
<protein>
    <recommendedName>
        <fullName evidence="8">Probable cytosol aminopeptidase</fullName>
        <ecNumber evidence="8">3.4.11.1</ecNumber>
    </recommendedName>
    <alternativeName>
        <fullName evidence="8">Leucine aminopeptidase</fullName>
        <shortName evidence="8">LAP</shortName>
        <ecNumber evidence="8">3.4.11.10</ecNumber>
    </alternativeName>
    <alternativeName>
        <fullName evidence="8">Leucyl aminopeptidase</fullName>
    </alternativeName>
</protein>
<dbReference type="PROSITE" id="PS00631">
    <property type="entry name" value="CYTOSOL_AP"/>
    <property type="match status" value="1"/>
</dbReference>
<dbReference type="SUPFAM" id="SSF53187">
    <property type="entry name" value="Zn-dependent exopeptidases"/>
    <property type="match status" value="1"/>
</dbReference>
<dbReference type="GO" id="GO:0004177">
    <property type="term" value="F:aminopeptidase activity"/>
    <property type="evidence" value="ECO:0007669"/>
    <property type="project" value="UniProtKB-KW"/>
</dbReference>
<dbReference type="PANTHER" id="PTHR11963">
    <property type="entry name" value="LEUCINE AMINOPEPTIDASE-RELATED"/>
    <property type="match status" value="1"/>
</dbReference>
<dbReference type="NCBIfam" id="NF002073">
    <property type="entry name" value="PRK00913.1-2"/>
    <property type="match status" value="1"/>
</dbReference>
<feature type="domain" description="Cytosol aminopeptidase" evidence="10">
    <location>
        <begin position="352"/>
        <end position="359"/>
    </location>
</feature>
<keyword evidence="5 8" id="KW-0645">Protease</keyword>
<evidence type="ECO:0000256" key="1">
    <source>
        <dbReference type="ARBA" id="ARBA00000135"/>
    </source>
</evidence>
<dbReference type="NCBIfam" id="NF002074">
    <property type="entry name" value="PRK00913.1-4"/>
    <property type="match status" value="1"/>
</dbReference>
<proteinExistence type="inferred from homology"/>
<dbReference type="InterPro" id="IPR000819">
    <property type="entry name" value="Peptidase_M17_C"/>
</dbReference>
<name>A0ABY9WSP1_9BACT</name>
<organism evidence="11 12">
    <name type="scientific">Archangium minus</name>
    <dbReference type="NCBI Taxonomy" id="83450"/>
    <lineage>
        <taxon>Bacteria</taxon>
        <taxon>Pseudomonadati</taxon>
        <taxon>Myxococcota</taxon>
        <taxon>Myxococcia</taxon>
        <taxon>Myxococcales</taxon>
        <taxon>Cystobacterineae</taxon>
        <taxon>Archangiaceae</taxon>
        <taxon>Archangium</taxon>
    </lineage>
</organism>
<dbReference type="EMBL" id="CP043494">
    <property type="protein sequence ID" value="WNG46189.1"/>
    <property type="molecule type" value="Genomic_DNA"/>
</dbReference>
<feature type="binding site" evidence="8">
    <location>
        <position position="356"/>
    </location>
    <ligand>
        <name>Mn(2+)</name>
        <dbReference type="ChEBI" id="CHEBI:29035"/>
        <label>2</label>
    </ligand>
</feature>
<sequence>MNFSFISGEAARASGELLVIPLFEGETGDKPPAPLAGASSALEGRLVAAATQEGFKGKADQTFVMHTMGKLEVERVVLLGLGSRNKYTPEVLRLASGRAAKTAQRLKARTLVFAVPETQDAVAALRAVVEGLELGAYRFERYKSSARDEKNAPKLTTVRLALPAGVEKTKEHDQAVSLAQRVAEATNWARDLVNEPPNVVNPERLAKAAQDMGRDGGLKVTVGGRKEIERLKMGLFLGVAQGSANEPKLIHVEYTPKNARHAKNPPVALVGKAITFDSGGLSLKPTDSMVDMKTDMAGSAAVLGAMSVIATLKPPFPVHAFIGACENMPSGTSYRPSDILTSRAGKTVEITNTDAEGRLVLGDILTWATEHKPAAIIDLATLTGACVIALGNYIVGAFGDHDATMSDVLEAARAAGEEMWRMPVTDLQKDSLRSEVADMKNAGERWGGAINAALFLKEFVGDTPWVHLDIAGPSVSPKERGYLGKGGTGVGVRTLVEYVRRRATQLEGSEATEAPAPKPSRGGRAKG</sequence>
<keyword evidence="6 8" id="KW-0378">Hydrolase</keyword>
<comment type="cofactor">
    <cofactor evidence="8">
        <name>Mn(2+)</name>
        <dbReference type="ChEBI" id="CHEBI:29035"/>
    </cofactor>
    <text evidence="8">Binds 2 manganese ions per subunit.</text>
</comment>
<feature type="binding site" evidence="8">
    <location>
        <position position="354"/>
    </location>
    <ligand>
        <name>Mn(2+)</name>
        <dbReference type="ChEBI" id="CHEBI:29035"/>
        <label>1</label>
    </ligand>
</feature>
<feature type="binding site" evidence="8">
    <location>
        <position position="277"/>
    </location>
    <ligand>
        <name>Mn(2+)</name>
        <dbReference type="ChEBI" id="CHEBI:29035"/>
        <label>2</label>
    </ligand>
</feature>
<evidence type="ECO:0000256" key="8">
    <source>
        <dbReference type="HAMAP-Rule" id="MF_00181"/>
    </source>
</evidence>
<evidence type="ECO:0000256" key="7">
    <source>
        <dbReference type="ARBA" id="ARBA00023211"/>
    </source>
</evidence>
<dbReference type="EC" id="3.4.11.10" evidence="8"/>
<keyword evidence="8" id="KW-0479">Metal-binding</keyword>
<dbReference type="Gene3D" id="3.40.220.10">
    <property type="entry name" value="Leucine Aminopeptidase, subunit E, domain 1"/>
    <property type="match status" value="1"/>
</dbReference>
<comment type="function">
    <text evidence="8">Presumably involved in the processing and regular turnover of intracellular proteins. Catalyzes the removal of unsubstituted N-terminal amino acids from various peptides.</text>
</comment>
<dbReference type="RefSeq" id="WP_395822373.1">
    <property type="nucleotide sequence ID" value="NZ_CP043494.1"/>
</dbReference>
<dbReference type="Pfam" id="PF00883">
    <property type="entry name" value="Peptidase_M17"/>
    <property type="match status" value="1"/>
</dbReference>
<dbReference type="Gene3D" id="3.40.630.10">
    <property type="entry name" value="Zn peptidases"/>
    <property type="match status" value="1"/>
</dbReference>
<reference evidence="11 12" key="1">
    <citation type="submission" date="2019-08" db="EMBL/GenBank/DDBJ databases">
        <title>Archangium and Cystobacter genomes.</title>
        <authorList>
            <person name="Chen I.-C.K."/>
            <person name="Wielgoss S."/>
        </authorList>
    </citation>
    <scope>NUCLEOTIDE SEQUENCE [LARGE SCALE GENOMIC DNA]</scope>
    <source>
        <strain evidence="11 12">Cbm 6</strain>
    </source>
</reference>
<comment type="catalytic activity">
    <reaction evidence="2 8">
        <text>Release of an N-terminal amino acid, preferentially leucine, but not glutamic or aspartic acids.</text>
        <dbReference type="EC" id="3.4.11.10"/>
    </reaction>
</comment>
<dbReference type="PRINTS" id="PR00481">
    <property type="entry name" value="LAMNOPPTDASE"/>
</dbReference>
<dbReference type="SUPFAM" id="SSF52949">
    <property type="entry name" value="Macro domain-like"/>
    <property type="match status" value="1"/>
</dbReference>
<dbReference type="Proteomes" id="UP001611383">
    <property type="component" value="Chromosome"/>
</dbReference>
<evidence type="ECO:0000256" key="2">
    <source>
        <dbReference type="ARBA" id="ARBA00000967"/>
    </source>
</evidence>
<feature type="binding site" evidence="8">
    <location>
        <position position="277"/>
    </location>
    <ligand>
        <name>Mn(2+)</name>
        <dbReference type="ChEBI" id="CHEBI:29035"/>
        <label>1</label>
    </ligand>
</feature>
<comment type="subcellular location">
    <subcellularLocation>
        <location evidence="8">Cytoplasm</location>
    </subcellularLocation>
</comment>
<feature type="binding site" evidence="8">
    <location>
        <position position="272"/>
    </location>
    <ligand>
        <name>Mn(2+)</name>
        <dbReference type="ChEBI" id="CHEBI:29035"/>
        <label>2</label>
    </ligand>
</feature>
<dbReference type="InterPro" id="IPR008283">
    <property type="entry name" value="Peptidase_M17_N"/>
</dbReference>
<keyword evidence="4 8" id="KW-0031">Aminopeptidase</keyword>
<dbReference type="InterPro" id="IPR043472">
    <property type="entry name" value="Macro_dom-like"/>
</dbReference>
<gene>
    <name evidence="8" type="primary">pepA</name>
    <name evidence="11" type="ORF">F0U60_20250</name>
</gene>
<dbReference type="CDD" id="cd00433">
    <property type="entry name" value="Peptidase_M17"/>
    <property type="match status" value="1"/>
</dbReference>
<evidence type="ECO:0000313" key="12">
    <source>
        <dbReference type="Proteomes" id="UP001611383"/>
    </source>
</evidence>
<evidence type="ECO:0000256" key="6">
    <source>
        <dbReference type="ARBA" id="ARBA00022801"/>
    </source>
</evidence>
<feature type="active site" evidence="8">
    <location>
        <position position="284"/>
    </location>
</feature>
<comment type="similarity">
    <text evidence="3 8">Belongs to the peptidase M17 family.</text>
</comment>
<evidence type="ECO:0000256" key="4">
    <source>
        <dbReference type="ARBA" id="ARBA00022438"/>
    </source>
</evidence>
<evidence type="ECO:0000259" key="10">
    <source>
        <dbReference type="PROSITE" id="PS00631"/>
    </source>
</evidence>
<keyword evidence="8" id="KW-0963">Cytoplasm</keyword>